<name>A0A2P5D5C9_PARAD</name>
<evidence type="ECO:0000313" key="3">
    <source>
        <dbReference type="Proteomes" id="UP000237105"/>
    </source>
</evidence>
<dbReference type="Proteomes" id="UP000237105">
    <property type="component" value="Unassembled WGS sequence"/>
</dbReference>
<proteinExistence type="predicted"/>
<protein>
    <submittedName>
        <fullName evidence="2">Uncharacterized protein</fullName>
    </submittedName>
</protein>
<evidence type="ECO:0000256" key="1">
    <source>
        <dbReference type="SAM" id="Coils"/>
    </source>
</evidence>
<evidence type="ECO:0000313" key="2">
    <source>
        <dbReference type="EMBL" id="PON68511.1"/>
    </source>
</evidence>
<keyword evidence="3" id="KW-1185">Reference proteome</keyword>
<sequence>MATSFDNQMKVKDVAKMLIDEETKLAHAEIARDDYKVKLNNAIIQLEELDQAKKIAEDAMKRVEEAEKKQKATEGLAEYNQKKLDVESKQKVAKLEEKLQWALIPSLSKYMVFKKRCKEDGAVALLYTLWCFHPTLDFSIFRDDIPQLVAIFELQGNYEEKGEKEHKTSKQVVKAQPEIDEMIIKLSGDQVAPKDETNNSNQA</sequence>
<dbReference type="AlphaFoldDB" id="A0A2P5D5C9"/>
<gene>
    <name evidence="2" type="ORF">PanWU01x14_094820</name>
</gene>
<organism evidence="2 3">
    <name type="scientific">Parasponia andersonii</name>
    <name type="common">Sponia andersonii</name>
    <dbReference type="NCBI Taxonomy" id="3476"/>
    <lineage>
        <taxon>Eukaryota</taxon>
        <taxon>Viridiplantae</taxon>
        <taxon>Streptophyta</taxon>
        <taxon>Embryophyta</taxon>
        <taxon>Tracheophyta</taxon>
        <taxon>Spermatophyta</taxon>
        <taxon>Magnoliopsida</taxon>
        <taxon>eudicotyledons</taxon>
        <taxon>Gunneridae</taxon>
        <taxon>Pentapetalae</taxon>
        <taxon>rosids</taxon>
        <taxon>fabids</taxon>
        <taxon>Rosales</taxon>
        <taxon>Cannabaceae</taxon>
        <taxon>Parasponia</taxon>
    </lineage>
</organism>
<feature type="coiled-coil region" evidence="1">
    <location>
        <begin position="32"/>
        <end position="76"/>
    </location>
</feature>
<comment type="caution">
    <text evidence="2">The sequence shown here is derived from an EMBL/GenBank/DDBJ whole genome shotgun (WGS) entry which is preliminary data.</text>
</comment>
<dbReference type="EMBL" id="JXTB01000062">
    <property type="protein sequence ID" value="PON68511.1"/>
    <property type="molecule type" value="Genomic_DNA"/>
</dbReference>
<keyword evidence="1" id="KW-0175">Coiled coil</keyword>
<reference evidence="3" key="1">
    <citation type="submission" date="2016-06" db="EMBL/GenBank/DDBJ databases">
        <title>Parallel loss of symbiosis genes in relatives of nitrogen-fixing non-legume Parasponia.</title>
        <authorList>
            <person name="Van Velzen R."/>
            <person name="Holmer R."/>
            <person name="Bu F."/>
            <person name="Rutten L."/>
            <person name="Van Zeijl A."/>
            <person name="Liu W."/>
            <person name="Santuari L."/>
            <person name="Cao Q."/>
            <person name="Sharma T."/>
            <person name="Shen D."/>
            <person name="Roswanjaya Y."/>
            <person name="Wardhani T."/>
            <person name="Kalhor M.S."/>
            <person name="Jansen J."/>
            <person name="Van den Hoogen J."/>
            <person name="Gungor B."/>
            <person name="Hartog M."/>
            <person name="Hontelez J."/>
            <person name="Verver J."/>
            <person name="Yang W.-C."/>
            <person name="Schijlen E."/>
            <person name="Repin R."/>
            <person name="Schilthuizen M."/>
            <person name="Schranz E."/>
            <person name="Heidstra R."/>
            <person name="Miyata K."/>
            <person name="Fedorova E."/>
            <person name="Kohlen W."/>
            <person name="Bisseling T."/>
            <person name="Smit S."/>
            <person name="Geurts R."/>
        </authorList>
    </citation>
    <scope>NUCLEOTIDE SEQUENCE [LARGE SCALE GENOMIC DNA]</scope>
    <source>
        <strain evidence="3">cv. WU1-14</strain>
    </source>
</reference>
<accession>A0A2P5D5C9</accession>